<sequence>YVQTLLNVSKDFATKCIATKASQKENISTIFFLFNSICALYREKEKVPQNVKTLLQSQLL</sequence>
<comment type="caution">
    <text evidence="1">The sequence shown here is derived from an EMBL/GenBank/DDBJ whole genome shotgun (WGS) entry which is preliminary data.</text>
</comment>
<evidence type="ECO:0000313" key="2">
    <source>
        <dbReference type="Proteomes" id="UP000265703"/>
    </source>
</evidence>
<evidence type="ECO:0000313" key="1">
    <source>
        <dbReference type="EMBL" id="RIA82718.1"/>
    </source>
</evidence>
<dbReference type="Proteomes" id="UP000265703">
    <property type="component" value="Unassembled WGS sequence"/>
</dbReference>
<reference evidence="1 2" key="1">
    <citation type="submission" date="2018-06" db="EMBL/GenBank/DDBJ databases">
        <title>Comparative genomics reveals the genomic features of Rhizophagus irregularis, R. cerebriforme, R. diaphanum and Gigaspora rosea, and their symbiotic lifestyle signature.</title>
        <authorList>
            <person name="Morin E."/>
            <person name="San Clemente H."/>
            <person name="Chen E.C.H."/>
            <person name="De La Providencia I."/>
            <person name="Hainaut M."/>
            <person name="Kuo A."/>
            <person name="Kohler A."/>
            <person name="Murat C."/>
            <person name="Tang N."/>
            <person name="Roy S."/>
            <person name="Loubradou J."/>
            <person name="Henrissat B."/>
            <person name="Grigoriev I.V."/>
            <person name="Corradi N."/>
            <person name="Roux C."/>
            <person name="Martin F.M."/>
        </authorList>
    </citation>
    <scope>NUCLEOTIDE SEQUENCE [LARGE SCALE GENOMIC DNA]</scope>
    <source>
        <strain evidence="1 2">DAOM 227022</strain>
    </source>
</reference>
<organism evidence="1 2">
    <name type="scientific">Glomus cerebriforme</name>
    <dbReference type="NCBI Taxonomy" id="658196"/>
    <lineage>
        <taxon>Eukaryota</taxon>
        <taxon>Fungi</taxon>
        <taxon>Fungi incertae sedis</taxon>
        <taxon>Mucoromycota</taxon>
        <taxon>Glomeromycotina</taxon>
        <taxon>Glomeromycetes</taxon>
        <taxon>Glomerales</taxon>
        <taxon>Glomeraceae</taxon>
        <taxon>Glomus</taxon>
    </lineage>
</organism>
<proteinExistence type="predicted"/>
<dbReference type="EMBL" id="QKYT01000638">
    <property type="protein sequence ID" value="RIA82718.1"/>
    <property type="molecule type" value="Genomic_DNA"/>
</dbReference>
<feature type="non-terminal residue" evidence="1">
    <location>
        <position position="1"/>
    </location>
</feature>
<accession>A0A397S9T0</accession>
<keyword evidence="2" id="KW-1185">Reference proteome</keyword>
<gene>
    <name evidence="1" type="ORF">C1645_787776</name>
</gene>
<name>A0A397S9T0_9GLOM</name>
<protein>
    <submittedName>
        <fullName evidence="1">Uncharacterized protein</fullName>
    </submittedName>
</protein>
<dbReference type="AlphaFoldDB" id="A0A397S9T0"/>